<dbReference type="InterPro" id="IPR002182">
    <property type="entry name" value="NB-ARC"/>
</dbReference>
<dbReference type="Proteomes" id="UP001151760">
    <property type="component" value="Unassembled WGS sequence"/>
</dbReference>
<comment type="caution">
    <text evidence="9">The sequence shown here is derived from an EMBL/GenBank/DDBJ whole genome shotgun (WGS) entry which is preliminary data.</text>
</comment>
<keyword evidence="5" id="KW-0611">Plant defense</keyword>
<sequence>MPTLSDDHFFTWEHSAISLLTMAITSIPHRWKYDVFVSFRGDDIRKNFMDHMFNDFKQKGIYAFRDDRELPKGEEISPHLYKAIEESRFLIVVFSKNYASSSWCLQELVKILECKQIDCPKYEVQTIFYDAKPDVVRKQTESYAEAFAKHQLSNRPEVDNWKEALSMAANLSGWDLEDMTNGYEYKFINCISKDILKILCDGPLHVGENLVGVDFHFDKLNLSRFVGSDKVNMIGICGISGIGKTTLSRAIYNLMYVHFDGSCFCEGVSKQQGATQVQMQMIGKIMKTENLKISSVAEGAMVIKQRMSCQRVLLVFDDVDDHEQLEAIAGSHTWFCPGSLIIFTAKDKQLLRSHRVDEIHDMDFLDEDRSLELFRSYAFKEKVSSTDFEEVSQKVVKYVQGHPLALKVLGRFLYGKTVSQWESELERLKVHPNEKIQRVLRLSYDGLDPYQKNILLDIACLFVGEKSDFVASVLDGCNFFADTNMQVLVDKSLITISSNMSLQMHDLIQAMTRAIVHEESMMHGKQIRLLISSNVYNVSSQNKVALTEAVEVLVLSLEKFSQKVHIDANDFAHMKKLRILKIYQEESIFEQKLELKGHNVIFSGNLYYLSNELSLFYWHGCPFKYLPSDFYPENIVAIDLSYSNIKHFWTTPKCFRRLKVMKLRYCCNLTTTPDFSEITNLEELDFEGCVNLSTLHPSIGMLKKLVVLNLIDCTRVRSFPSKVEMDSLQVLILSGCLKVDKLSEDLGNIKSLTELHADRTAITEVPSFVSSLINLESLSFGGQGRIQPRWWTSITAPFGLLSKQQHPPKSVSLAGLHMLKYLNLSYCNLVQVPDGLGGLSCLEHLNLQGNNLLELPESIVGLHMLESLNLIGNNFTSLPGSLSQLSHLKDLNVSGCKKLEVLPELPPSLFAISAPDCTSLRDVSKDSFRNRYNNFHNCPKLFKNVTIDSEGCISKTQCLDSSITTQGIIHQLSAFLGYYGLQTSRCEYFLQDNVNFYLDILYFGNSIPEWFTNRSRENQVKVELPSNWCYDKFRGFGTCAVFKCKKPLNKSKGFSVNNFDGASLTPEDHFEEFLKKEVIGIQDSYLIWLNYTRYTRGWEESKNFVTFSFLEENNEDVEVKECGVRLICDEDIQQEADLSMLQGLPTPTTQHGAMLRLRGNEGHLLTPGCLDWSCNVDNQHGSDIDICRTESKHISDYYLMYLLVTYPVDNQFHEYMVGMIRDVDAALLLTAEDFTTMWKVMSQVWIDILAYAVTHCRGFHQEQ</sequence>
<feature type="domain" description="TIR" evidence="8">
    <location>
        <begin position="31"/>
        <end position="199"/>
    </location>
</feature>
<dbReference type="PROSITE" id="PS51450">
    <property type="entry name" value="LRR"/>
    <property type="match status" value="1"/>
</dbReference>
<proteinExistence type="predicted"/>
<reference evidence="9" key="2">
    <citation type="submission" date="2022-01" db="EMBL/GenBank/DDBJ databases">
        <authorList>
            <person name="Yamashiro T."/>
            <person name="Shiraishi A."/>
            <person name="Satake H."/>
            <person name="Nakayama K."/>
        </authorList>
    </citation>
    <scope>NUCLEOTIDE SEQUENCE</scope>
</reference>
<dbReference type="PANTHER" id="PTHR11017">
    <property type="entry name" value="LEUCINE-RICH REPEAT-CONTAINING PROTEIN"/>
    <property type="match status" value="1"/>
</dbReference>
<dbReference type="InterPro" id="IPR055414">
    <property type="entry name" value="LRR_R13L4/SHOC2-like"/>
</dbReference>
<evidence type="ECO:0000256" key="6">
    <source>
        <dbReference type="ARBA" id="ARBA00023027"/>
    </source>
</evidence>
<keyword evidence="6" id="KW-0520">NAD</keyword>
<keyword evidence="2" id="KW-0433">Leucine-rich repeat</keyword>
<dbReference type="EMBL" id="BQNB010021361">
    <property type="protein sequence ID" value="GJU05593.1"/>
    <property type="molecule type" value="Genomic_DNA"/>
</dbReference>
<dbReference type="Gene3D" id="3.40.50.300">
    <property type="entry name" value="P-loop containing nucleotide triphosphate hydrolases"/>
    <property type="match status" value="1"/>
</dbReference>
<organism evidence="9 10">
    <name type="scientific">Tanacetum coccineum</name>
    <dbReference type="NCBI Taxonomy" id="301880"/>
    <lineage>
        <taxon>Eukaryota</taxon>
        <taxon>Viridiplantae</taxon>
        <taxon>Streptophyta</taxon>
        <taxon>Embryophyta</taxon>
        <taxon>Tracheophyta</taxon>
        <taxon>Spermatophyta</taxon>
        <taxon>Magnoliopsida</taxon>
        <taxon>eudicotyledons</taxon>
        <taxon>Gunneridae</taxon>
        <taxon>Pentapetalae</taxon>
        <taxon>asterids</taxon>
        <taxon>campanulids</taxon>
        <taxon>Asterales</taxon>
        <taxon>Asteraceae</taxon>
        <taxon>Asteroideae</taxon>
        <taxon>Anthemideae</taxon>
        <taxon>Anthemidinae</taxon>
        <taxon>Tanacetum</taxon>
    </lineage>
</organism>
<dbReference type="SUPFAM" id="SSF52200">
    <property type="entry name" value="Toll/Interleukin receptor TIR domain"/>
    <property type="match status" value="1"/>
</dbReference>
<dbReference type="InterPro" id="IPR044974">
    <property type="entry name" value="Disease_R_plants"/>
</dbReference>
<dbReference type="Pfam" id="PF04578">
    <property type="entry name" value="DUF594"/>
    <property type="match status" value="1"/>
</dbReference>
<evidence type="ECO:0000313" key="9">
    <source>
        <dbReference type="EMBL" id="GJU05593.1"/>
    </source>
</evidence>
<dbReference type="Pfam" id="PF00931">
    <property type="entry name" value="NB-ARC"/>
    <property type="match status" value="1"/>
</dbReference>
<evidence type="ECO:0000256" key="5">
    <source>
        <dbReference type="ARBA" id="ARBA00022821"/>
    </source>
</evidence>
<dbReference type="PRINTS" id="PR00364">
    <property type="entry name" value="DISEASERSIST"/>
</dbReference>
<dbReference type="InterPro" id="IPR000157">
    <property type="entry name" value="TIR_dom"/>
</dbReference>
<name>A0ABQ5J215_9ASTR</name>
<dbReference type="Pfam" id="PF23598">
    <property type="entry name" value="LRR_14"/>
    <property type="match status" value="1"/>
</dbReference>
<dbReference type="InterPro" id="IPR058192">
    <property type="entry name" value="WHD_ROQ1-like"/>
</dbReference>
<dbReference type="Gene3D" id="1.10.8.430">
    <property type="entry name" value="Helical domain of apoptotic protease-activating factors"/>
    <property type="match status" value="1"/>
</dbReference>
<accession>A0ABQ5J215</accession>
<keyword evidence="10" id="KW-1185">Reference proteome</keyword>
<reference evidence="9" key="1">
    <citation type="journal article" date="2022" name="Int. J. Mol. Sci.">
        <title>Draft Genome of Tanacetum Coccineum: Genomic Comparison of Closely Related Tanacetum-Family Plants.</title>
        <authorList>
            <person name="Yamashiro T."/>
            <person name="Shiraishi A."/>
            <person name="Nakayama K."/>
            <person name="Satake H."/>
        </authorList>
    </citation>
    <scope>NUCLEOTIDE SEQUENCE</scope>
</reference>
<dbReference type="InterPro" id="IPR032675">
    <property type="entry name" value="LRR_dom_sf"/>
</dbReference>
<dbReference type="PROSITE" id="PS50104">
    <property type="entry name" value="TIR"/>
    <property type="match status" value="1"/>
</dbReference>
<dbReference type="Pfam" id="PF23282">
    <property type="entry name" value="WHD_ROQ1"/>
    <property type="match status" value="1"/>
</dbReference>
<evidence type="ECO:0000256" key="2">
    <source>
        <dbReference type="ARBA" id="ARBA00022614"/>
    </source>
</evidence>
<dbReference type="SUPFAM" id="SSF52058">
    <property type="entry name" value="L domain-like"/>
    <property type="match status" value="1"/>
</dbReference>
<dbReference type="InterPro" id="IPR027417">
    <property type="entry name" value="P-loop_NTPase"/>
</dbReference>
<evidence type="ECO:0000256" key="7">
    <source>
        <dbReference type="ARBA" id="ARBA00047304"/>
    </source>
</evidence>
<dbReference type="InterPro" id="IPR003591">
    <property type="entry name" value="Leu-rich_rpt_typical-subtyp"/>
</dbReference>
<dbReference type="InterPro" id="IPR042197">
    <property type="entry name" value="Apaf_helical"/>
</dbReference>
<dbReference type="Gene3D" id="3.80.10.10">
    <property type="entry name" value="Ribonuclease Inhibitor"/>
    <property type="match status" value="2"/>
</dbReference>
<dbReference type="InterPro" id="IPR045344">
    <property type="entry name" value="C-JID"/>
</dbReference>
<protein>
    <recommendedName>
        <fullName evidence="1">ADP-ribosyl cyclase/cyclic ADP-ribose hydrolase</fullName>
        <ecNumber evidence="1">3.2.2.6</ecNumber>
    </recommendedName>
</protein>
<keyword evidence="4" id="KW-0378">Hydrolase</keyword>
<dbReference type="InterPro" id="IPR035897">
    <property type="entry name" value="Toll_tir_struct_dom_sf"/>
</dbReference>
<dbReference type="Pfam" id="PF01582">
    <property type="entry name" value="TIR"/>
    <property type="match status" value="1"/>
</dbReference>
<dbReference type="SMART" id="SM00255">
    <property type="entry name" value="TIR"/>
    <property type="match status" value="1"/>
</dbReference>
<dbReference type="SUPFAM" id="SSF52540">
    <property type="entry name" value="P-loop containing nucleoside triphosphate hydrolases"/>
    <property type="match status" value="1"/>
</dbReference>
<dbReference type="InterPro" id="IPR007658">
    <property type="entry name" value="DUF594"/>
</dbReference>
<evidence type="ECO:0000256" key="4">
    <source>
        <dbReference type="ARBA" id="ARBA00022801"/>
    </source>
</evidence>
<evidence type="ECO:0000259" key="8">
    <source>
        <dbReference type="PROSITE" id="PS50104"/>
    </source>
</evidence>
<dbReference type="PANTHER" id="PTHR11017:SF573">
    <property type="entry name" value="ADP-RIBOSYL CYCLASE_CYCLIC ADP-RIBOSE HYDROLASE"/>
    <property type="match status" value="1"/>
</dbReference>
<dbReference type="SMART" id="SM00369">
    <property type="entry name" value="LRR_TYP"/>
    <property type="match status" value="3"/>
</dbReference>
<keyword evidence="3" id="KW-0677">Repeat</keyword>
<evidence type="ECO:0000313" key="10">
    <source>
        <dbReference type="Proteomes" id="UP001151760"/>
    </source>
</evidence>
<dbReference type="Gene3D" id="3.40.50.10140">
    <property type="entry name" value="Toll/interleukin-1 receptor homology (TIR) domain"/>
    <property type="match status" value="1"/>
</dbReference>
<gene>
    <name evidence="9" type="ORF">Tco_1122023</name>
</gene>
<dbReference type="EC" id="3.2.2.6" evidence="1"/>
<comment type="catalytic activity">
    <reaction evidence="7">
        <text>NAD(+) + H2O = ADP-D-ribose + nicotinamide + H(+)</text>
        <dbReference type="Rhea" id="RHEA:16301"/>
        <dbReference type="ChEBI" id="CHEBI:15377"/>
        <dbReference type="ChEBI" id="CHEBI:15378"/>
        <dbReference type="ChEBI" id="CHEBI:17154"/>
        <dbReference type="ChEBI" id="CHEBI:57540"/>
        <dbReference type="ChEBI" id="CHEBI:57967"/>
        <dbReference type="EC" id="3.2.2.6"/>
    </reaction>
    <physiologicalReaction direction="left-to-right" evidence="7">
        <dbReference type="Rhea" id="RHEA:16302"/>
    </physiologicalReaction>
</comment>
<dbReference type="InterPro" id="IPR001611">
    <property type="entry name" value="Leu-rich_rpt"/>
</dbReference>
<evidence type="ECO:0000256" key="1">
    <source>
        <dbReference type="ARBA" id="ARBA00011982"/>
    </source>
</evidence>
<dbReference type="Pfam" id="PF20160">
    <property type="entry name" value="C-JID"/>
    <property type="match status" value="1"/>
</dbReference>
<evidence type="ECO:0000256" key="3">
    <source>
        <dbReference type="ARBA" id="ARBA00022737"/>
    </source>
</evidence>